<keyword evidence="2" id="KW-0464">Manganese</keyword>
<comment type="cofactor">
    <cofactor evidence="2">
        <name>Mn(2+)</name>
        <dbReference type="ChEBI" id="CHEBI:29035"/>
    </cofactor>
    <text evidence="2">The Mn(2+) ion enhances activity.</text>
</comment>
<dbReference type="Pfam" id="PF01546">
    <property type="entry name" value="Peptidase_M20"/>
    <property type="match status" value="1"/>
</dbReference>
<protein>
    <submittedName>
        <fullName evidence="4">Hippurate hydrolase</fullName>
    </submittedName>
</protein>
<evidence type="ECO:0000313" key="5">
    <source>
        <dbReference type="Proteomes" id="UP000182237"/>
    </source>
</evidence>
<proteinExistence type="predicted"/>
<keyword evidence="1 4" id="KW-0378">Hydrolase</keyword>
<gene>
    <name evidence="4" type="ORF">SAMN04488539_2281</name>
</gene>
<organism evidence="4 5">
    <name type="scientific">Corynebacterium timonense</name>
    <dbReference type="NCBI Taxonomy" id="441500"/>
    <lineage>
        <taxon>Bacteria</taxon>
        <taxon>Bacillati</taxon>
        <taxon>Actinomycetota</taxon>
        <taxon>Actinomycetes</taxon>
        <taxon>Mycobacteriales</taxon>
        <taxon>Corynebacteriaceae</taxon>
        <taxon>Corynebacterium</taxon>
    </lineage>
</organism>
<feature type="binding site" evidence="2">
    <location>
        <position position="112"/>
    </location>
    <ligand>
        <name>Mn(2+)</name>
        <dbReference type="ChEBI" id="CHEBI:29035"/>
        <label>2</label>
    </ligand>
</feature>
<dbReference type="Gene3D" id="3.30.70.360">
    <property type="match status" value="1"/>
</dbReference>
<dbReference type="PANTHER" id="PTHR11014:SF63">
    <property type="entry name" value="METALLOPEPTIDASE, PUTATIVE (AFU_ORTHOLOGUE AFUA_6G09600)-RELATED"/>
    <property type="match status" value="1"/>
</dbReference>
<evidence type="ECO:0000256" key="2">
    <source>
        <dbReference type="PIRSR" id="PIRSR005962-1"/>
    </source>
</evidence>
<feature type="binding site" evidence="2">
    <location>
        <position position="110"/>
    </location>
    <ligand>
        <name>Mn(2+)</name>
        <dbReference type="ChEBI" id="CHEBI:29035"/>
        <label>2</label>
    </ligand>
</feature>
<accession>A0A1H1UPD7</accession>
<name>A0A1H1UPD7_9CORY</name>
<dbReference type="GO" id="GO:0019877">
    <property type="term" value="P:diaminopimelate biosynthetic process"/>
    <property type="evidence" value="ECO:0007669"/>
    <property type="project" value="UniProtKB-ARBA"/>
</dbReference>
<dbReference type="InterPro" id="IPR036264">
    <property type="entry name" value="Bact_exopeptidase_dim_dom"/>
</dbReference>
<dbReference type="SUPFAM" id="SSF55031">
    <property type="entry name" value="Bacterial exopeptidase dimerisation domain"/>
    <property type="match status" value="1"/>
</dbReference>
<feature type="binding site" evidence="2">
    <location>
        <position position="375"/>
    </location>
    <ligand>
        <name>Mn(2+)</name>
        <dbReference type="ChEBI" id="CHEBI:29035"/>
        <label>2</label>
    </ligand>
</feature>
<feature type="domain" description="Peptidase M20 dimerisation" evidence="3">
    <location>
        <begin position="196"/>
        <end position="293"/>
    </location>
</feature>
<dbReference type="GO" id="GO:0046872">
    <property type="term" value="F:metal ion binding"/>
    <property type="evidence" value="ECO:0007669"/>
    <property type="project" value="UniProtKB-KW"/>
</dbReference>
<keyword evidence="2" id="KW-0479">Metal-binding</keyword>
<evidence type="ECO:0000256" key="1">
    <source>
        <dbReference type="ARBA" id="ARBA00022801"/>
    </source>
</evidence>
<dbReference type="PIRSF" id="PIRSF005962">
    <property type="entry name" value="Pept_M20D_amidohydro"/>
    <property type="match status" value="1"/>
</dbReference>
<dbReference type="Pfam" id="PF07687">
    <property type="entry name" value="M20_dimer"/>
    <property type="match status" value="1"/>
</dbReference>
<dbReference type="RefSeq" id="WP_019193518.1">
    <property type="nucleotide sequence ID" value="NZ_LT629765.1"/>
</dbReference>
<feature type="binding site" evidence="2">
    <location>
        <position position="146"/>
    </location>
    <ligand>
        <name>Mn(2+)</name>
        <dbReference type="ChEBI" id="CHEBI:29035"/>
        <label>2</label>
    </ligand>
</feature>
<dbReference type="SUPFAM" id="SSF53187">
    <property type="entry name" value="Zn-dependent exopeptidases"/>
    <property type="match status" value="1"/>
</dbReference>
<sequence length="403" mass="42766">MTPENILNHYPAVKDSQEELYIDLHRHPELSMREDRTRGVIVDKLTALGYDVVEVGGGVVGTMTNGEGPTVMLRADFDGLPVKEETGLPYASTDTATDADGNTVPVMHACGHDVHVASLVAMGEMMAAHRGDWSGTLQLLFQPGEENGAGARAMVADGLVDKVARPDVVLGQYVFCDHVPAGHVALSAGPVMATSVNLEITLYGEGSHGSMPHLGVDPVVMASAVVQNLQTIVARVLSPFEFGVVTVGTFHAGTRPNVIPDSAHLGLNVRAYDAKVRERILAAIERIVRAEARAAGAKREPEIVTHTTFPVLDNDECVTERVRKGIAARLGAERIHPADPLTGSEDFPGIPDAFRAPYCYWYLGGAPEGVVIPNHSPAFAPLLQPTLETGAKALAAAALAYLG</sequence>
<dbReference type="PANTHER" id="PTHR11014">
    <property type="entry name" value="PEPTIDASE M20 FAMILY MEMBER"/>
    <property type="match status" value="1"/>
</dbReference>
<dbReference type="Gene3D" id="3.40.630.10">
    <property type="entry name" value="Zn peptidases"/>
    <property type="match status" value="1"/>
</dbReference>
<reference evidence="4 5" key="1">
    <citation type="submission" date="2016-10" db="EMBL/GenBank/DDBJ databases">
        <authorList>
            <person name="de Groot N.N."/>
        </authorList>
    </citation>
    <scope>NUCLEOTIDE SEQUENCE [LARGE SCALE GENOMIC DNA]</scope>
    <source>
        <strain evidence="4 5">DSM 45434</strain>
    </source>
</reference>
<evidence type="ECO:0000313" key="4">
    <source>
        <dbReference type="EMBL" id="SDS73709.1"/>
    </source>
</evidence>
<dbReference type="eggNOG" id="COG1473">
    <property type="taxonomic scope" value="Bacteria"/>
</dbReference>
<dbReference type="NCBIfam" id="TIGR01891">
    <property type="entry name" value="amidohydrolases"/>
    <property type="match status" value="1"/>
</dbReference>
<evidence type="ECO:0000259" key="3">
    <source>
        <dbReference type="Pfam" id="PF07687"/>
    </source>
</evidence>
<dbReference type="FunFam" id="3.30.70.360:FF:000001">
    <property type="entry name" value="N-acetyldiaminopimelate deacetylase"/>
    <property type="match status" value="1"/>
</dbReference>
<dbReference type="GO" id="GO:0050118">
    <property type="term" value="F:N-acetyldiaminopimelate deacetylase activity"/>
    <property type="evidence" value="ECO:0007669"/>
    <property type="project" value="UniProtKB-ARBA"/>
</dbReference>
<dbReference type="InterPro" id="IPR002933">
    <property type="entry name" value="Peptidase_M20"/>
</dbReference>
<dbReference type="InterPro" id="IPR011650">
    <property type="entry name" value="Peptidase_M20_dimer"/>
</dbReference>
<keyword evidence="5" id="KW-1185">Reference proteome</keyword>
<dbReference type="AlphaFoldDB" id="A0A1H1UPD7"/>
<dbReference type="EMBL" id="LT629765">
    <property type="protein sequence ID" value="SDS73709.1"/>
    <property type="molecule type" value="Genomic_DNA"/>
</dbReference>
<dbReference type="InterPro" id="IPR017439">
    <property type="entry name" value="Amidohydrolase"/>
</dbReference>
<dbReference type="OrthoDB" id="9777385at2"/>
<dbReference type="Proteomes" id="UP000182237">
    <property type="component" value="Chromosome I"/>
</dbReference>